<dbReference type="AlphaFoldDB" id="A0AAD9Y6X3"/>
<dbReference type="EMBL" id="VYYT01000351">
    <property type="protein sequence ID" value="KAK2740366.1"/>
    <property type="molecule type" value="Genomic_DNA"/>
</dbReference>
<evidence type="ECO:0000313" key="2">
    <source>
        <dbReference type="Proteomes" id="UP001281614"/>
    </source>
</evidence>
<evidence type="ECO:0000313" key="1">
    <source>
        <dbReference type="EMBL" id="KAK2740366.1"/>
    </source>
</evidence>
<organism evidence="1 2">
    <name type="scientific">Colletotrichum kahawae</name>
    <name type="common">Coffee berry disease fungus</name>
    <dbReference type="NCBI Taxonomy" id="34407"/>
    <lineage>
        <taxon>Eukaryota</taxon>
        <taxon>Fungi</taxon>
        <taxon>Dikarya</taxon>
        <taxon>Ascomycota</taxon>
        <taxon>Pezizomycotina</taxon>
        <taxon>Sordariomycetes</taxon>
        <taxon>Hypocreomycetidae</taxon>
        <taxon>Glomerellales</taxon>
        <taxon>Glomerellaceae</taxon>
        <taxon>Colletotrichum</taxon>
        <taxon>Colletotrichum gloeosporioides species complex</taxon>
    </lineage>
</organism>
<name>A0AAD9Y6X3_COLKA</name>
<protein>
    <submittedName>
        <fullName evidence="1">Uncharacterized protein</fullName>
    </submittedName>
</protein>
<gene>
    <name evidence="1" type="ORF">CKAH01_18591</name>
</gene>
<proteinExistence type="predicted"/>
<keyword evidence="2" id="KW-1185">Reference proteome</keyword>
<sequence length="36" mass="4244">MLPMTVVAFICKIWVCQSHRFSIRSHRLRRSKCPGV</sequence>
<reference evidence="1" key="1">
    <citation type="submission" date="2023-02" db="EMBL/GenBank/DDBJ databases">
        <title>Colletotrichum kahawae CIFC_Que2 genome sequencing and assembly.</title>
        <authorList>
            <person name="Baroncelli R."/>
        </authorList>
    </citation>
    <scope>NUCLEOTIDE SEQUENCE</scope>
    <source>
        <strain evidence="1">CIFC_Que2</strain>
    </source>
</reference>
<comment type="caution">
    <text evidence="1">The sequence shown here is derived from an EMBL/GenBank/DDBJ whole genome shotgun (WGS) entry which is preliminary data.</text>
</comment>
<dbReference type="Proteomes" id="UP001281614">
    <property type="component" value="Unassembled WGS sequence"/>
</dbReference>
<accession>A0AAD9Y6X3</accession>